<evidence type="ECO:0000256" key="1">
    <source>
        <dbReference type="ARBA" id="ARBA00022448"/>
    </source>
</evidence>
<dbReference type="AlphaFoldDB" id="A0ABD5VY50"/>
<dbReference type="EMBL" id="JBHSZI010000001">
    <property type="protein sequence ID" value="MFC7058201.1"/>
    <property type="molecule type" value="Genomic_DNA"/>
</dbReference>
<name>A0ABD5VY50_9EURY</name>
<dbReference type="SMART" id="SM00382">
    <property type="entry name" value="AAA"/>
    <property type="match status" value="1"/>
</dbReference>
<evidence type="ECO:0000256" key="2">
    <source>
        <dbReference type="ARBA" id="ARBA00022741"/>
    </source>
</evidence>
<dbReference type="RefSeq" id="WP_382185065.1">
    <property type="nucleotide sequence ID" value="NZ_JBHSZI010000001.1"/>
</dbReference>
<dbReference type="GO" id="GO:0005524">
    <property type="term" value="F:ATP binding"/>
    <property type="evidence" value="ECO:0007669"/>
    <property type="project" value="UniProtKB-KW"/>
</dbReference>
<dbReference type="InterPro" id="IPR003439">
    <property type="entry name" value="ABC_transporter-like_ATP-bd"/>
</dbReference>
<proteinExistence type="predicted"/>
<dbReference type="PANTHER" id="PTHR45772:SF7">
    <property type="entry name" value="AMINO ACID ABC TRANSPORTER ATP-BINDING PROTEIN"/>
    <property type="match status" value="1"/>
</dbReference>
<keyword evidence="2" id="KW-0547">Nucleotide-binding</keyword>
<dbReference type="Pfam" id="PF00005">
    <property type="entry name" value="ABC_tran"/>
    <property type="match status" value="1"/>
</dbReference>
<reference evidence="5 6" key="1">
    <citation type="journal article" date="2019" name="Int. J. Syst. Evol. Microbiol.">
        <title>The Global Catalogue of Microorganisms (GCM) 10K type strain sequencing project: providing services to taxonomists for standard genome sequencing and annotation.</title>
        <authorList>
            <consortium name="The Broad Institute Genomics Platform"/>
            <consortium name="The Broad Institute Genome Sequencing Center for Infectious Disease"/>
            <person name="Wu L."/>
            <person name="Ma J."/>
        </authorList>
    </citation>
    <scope>NUCLEOTIDE SEQUENCE [LARGE SCALE GENOMIC DNA]</scope>
    <source>
        <strain evidence="5 6">JCM 30072</strain>
    </source>
</reference>
<dbReference type="PROSITE" id="PS50893">
    <property type="entry name" value="ABC_TRANSPORTER_2"/>
    <property type="match status" value="1"/>
</dbReference>
<feature type="domain" description="ABC transporter" evidence="4">
    <location>
        <begin position="1"/>
        <end position="225"/>
    </location>
</feature>
<keyword evidence="6" id="KW-1185">Reference proteome</keyword>
<evidence type="ECO:0000259" key="4">
    <source>
        <dbReference type="PROSITE" id="PS50893"/>
    </source>
</evidence>
<dbReference type="PANTHER" id="PTHR45772">
    <property type="entry name" value="CONSERVED COMPONENT OF ABC TRANSPORTER FOR NATURAL AMINO ACIDS-RELATED"/>
    <property type="match status" value="1"/>
</dbReference>
<evidence type="ECO:0000313" key="6">
    <source>
        <dbReference type="Proteomes" id="UP001596445"/>
    </source>
</evidence>
<accession>A0ABD5VY50</accession>
<dbReference type="SUPFAM" id="SSF52540">
    <property type="entry name" value="P-loop containing nucleoside triphosphate hydrolases"/>
    <property type="match status" value="1"/>
</dbReference>
<evidence type="ECO:0000256" key="3">
    <source>
        <dbReference type="ARBA" id="ARBA00022840"/>
    </source>
</evidence>
<sequence length="262" mass="28541">MTAVDNVSFSVSDGEIIGLIGPNGAGKSTTFNLIMGDLEPTDGVITYSGEEIQHVPTHERVREGLGRTYQSPRHFEEFTVRENIASCTLSNDLLLDTTTESGDTSVEEILRRTGLSDQAAVYPSKLTPAELRRLEIAKALATDPDVLLCDEVFAGITTEEARELADLIETLRDEGLTLLLIDHVMEVLMPLVDRAIVLNFGQKIAEGDSDEVVANDTVREVYLGESSGWPDESHRCLGPGGVLRKVTGCQRSLLQCRPWGVG</sequence>
<dbReference type="InterPro" id="IPR032823">
    <property type="entry name" value="BCA_ABC_TP_C"/>
</dbReference>
<evidence type="ECO:0000313" key="5">
    <source>
        <dbReference type="EMBL" id="MFC7058201.1"/>
    </source>
</evidence>
<dbReference type="InterPro" id="IPR051120">
    <property type="entry name" value="ABC_AA/LPS_Transport"/>
</dbReference>
<protein>
    <submittedName>
        <fullName evidence="5">ABC transporter ATP-binding protein</fullName>
    </submittedName>
</protein>
<comment type="caution">
    <text evidence="5">The sequence shown here is derived from an EMBL/GenBank/DDBJ whole genome shotgun (WGS) entry which is preliminary data.</text>
</comment>
<dbReference type="InterPro" id="IPR003593">
    <property type="entry name" value="AAA+_ATPase"/>
</dbReference>
<gene>
    <name evidence="5" type="ORF">ACFQQG_08460</name>
</gene>
<keyword evidence="1" id="KW-0813">Transport</keyword>
<dbReference type="InterPro" id="IPR027417">
    <property type="entry name" value="P-loop_NTPase"/>
</dbReference>
<organism evidence="5 6">
    <name type="scientific">Halovenus salina</name>
    <dbReference type="NCBI Taxonomy" id="1510225"/>
    <lineage>
        <taxon>Archaea</taxon>
        <taxon>Methanobacteriati</taxon>
        <taxon>Methanobacteriota</taxon>
        <taxon>Stenosarchaea group</taxon>
        <taxon>Halobacteria</taxon>
        <taxon>Halobacteriales</taxon>
        <taxon>Haloarculaceae</taxon>
        <taxon>Halovenus</taxon>
    </lineage>
</organism>
<dbReference type="Proteomes" id="UP001596445">
    <property type="component" value="Unassembled WGS sequence"/>
</dbReference>
<keyword evidence="3 5" id="KW-0067">ATP-binding</keyword>
<dbReference type="CDD" id="cd03219">
    <property type="entry name" value="ABC_Mj1267_LivG_branched"/>
    <property type="match status" value="1"/>
</dbReference>
<dbReference type="Gene3D" id="3.40.50.300">
    <property type="entry name" value="P-loop containing nucleotide triphosphate hydrolases"/>
    <property type="match status" value="1"/>
</dbReference>
<dbReference type="Pfam" id="PF12399">
    <property type="entry name" value="BCA_ABC_TP_C"/>
    <property type="match status" value="1"/>
</dbReference>